<dbReference type="PANTHER" id="PTHR46696">
    <property type="entry name" value="P450, PUTATIVE (EUROFUNG)-RELATED"/>
    <property type="match status" value="1"/>
</dbReference>
<keyword evidence="2" id="KW-0560">Oxidoreductase</keyword>
<evidence type="ECO:0000256" key="1">
    <source>
        <dbReference type="ARBA" id="ARBA00010617"/>
    </source>
</evidence>
<protein>
    <recommendedName>
        <fullName evidence="5">Cytochrome P450</fullName>
    </recommendedName>
</protein>
<dbReference type="PRINTS" id="PR00359">
    <property type="entry name" value="BP450"/>
</dbReference>
<keyword evidence="2" id="KW-0349">Heme</keyword>
<proteinExistence type="inferred from homology"/>
<dbReference type="Pfam" id="PF00067">
    <property type="entry name" value="p450"/>
    <property type="match status" value="1"/>
</dbReference>
<accession>A0ABP6D1V4</accession>
<dbReference type="PANTHER" id="PTHR46696:SF6">
    <property type="entry name" value="P450, PUTATIVE (EUROFUNG)-RELATED"/>
    <property type="match status" value="1"/>
</dbReference>
<dbReference type="SUPFAM" id="SSF48264">
    <property type="entry name" value="Cytochrome P450"/>
    <property type="match status" value="1"/>
</dbReference>
<keyword evidence="2" id="KW-0503">Monooxygenase</keyword>
<dbReference type="PROSITE" id="PS00086">
    <property type="entry name" value="CYTOCHROME_P450"/>
    <property type="match status" value="1"/>
</dbReference>
<evidence type="ECO:0000313" key="3">
    <source>
        <dbReference type="EMBL" id="GAA2630211.1"/>
    </source>
</evidence>
<organism evidence="3 4">
    <name type="scientific">Streptomyces vastus</name>
    <dbReference type="NCBI Taxonomy" id="285451"/>
    <lineage>
        <taxon>Bacteria</taxon>
        <taxon>Bacillati</taxon>
        <taxon>Actinomycetota</taxon>
        <taxon>Actinomycetes</taxon>
        <taxon>Kitasatosporales</taxon>
        <taxon>Streptomycetaceae</taxon>
        <taxon>Streptomyces</taxon>
    </lineage>
</organism>
<gene>
    <name evidence="3" type="ORF">GCM10010307_21780</name>
</gene>
<dbReference type="EMBL" id="BAAASJ010000022">
    <property type="protein sequence ID" value="GAA2630211.1"/>
    <property type="molecule type" value="Genomic_DNA"/>
</dbReference>
<evidence type="ECO:0000256" key="2">
    <source>
        <dbReference type="RuleBase" id="RU000461"/>
    </source>
</evidence>
<keyword evidence="2" id="KW-0408">Iron</keyword>
<dbReference type="Gene3D" id="1.10.630.10">
    <property type="entry name" value="Cytochrome P450"/>
    <property type="match status" value="1"/>
</dbReference>
<comment type="caution">
    <text evidence="3">The sequence shown here is derived from an EMBL/GenBank/DDBJ whole genome shotgun (WGS) entry which is preliminary data.</text>
</comment>
<dbReference type="InterPro" id="IPR002397">
    <property type="entry name" value="Cyt_P450_B"/>
</dbReference>
<name>A0ABP6D1V4_9ACTN</name>
<comment type="similarity">
    <text evidence="1 2">Belongs to the cytochrome P450 family.</text>
</comment>
<evidence type="ECO:0008006" key="5">
    <source>
        <dbReference type="Google" id="ProtNLM"/>
    </source>
</evidence>
<dbReference type="Proteomes" id="UP001500151">
    <property type="component" value="Unassembled WGS sequence"/>
</dbReference>
<sequence length="105" mass="11140">MPLPSGGIVRPGQAVLAPVAAANLDPQHFPHPDTFNIRRTDNKHVAFGHGPHYCLGANLARVELQVTIGSVIRGFPGLALAGPLQELTWTSGSRVCGLSQLPVTW</sequence>
<evidence type="ECO:0000313" key="4">
    <source>
        <dbReference type="Proteomes" id="UP001500151"/>
    </source>
</evidence>
<dbReference type="InterPro" id="IPR001128">
    <property type="entry name" value="Cyt_P450"/>
</dbReference>
<reference evidence="4" key="1">
    <citation type="journal article" date="2019" name="Int. J. Syst. Evol. Microbiol.">
        <title>The Global Catalogue of Microorganisms (GCM) 10K type strain sequencing project: providing services to taxonomists for standard genome sequencing and annotation.</title>
        <authorList>
            <consortium name="The Broad Institute Genomics Platform"/>
            <consortium name="The Broad Institute Genome Sequencing Center for Infectious Disease"/>
            <person name="Wu L."/>
            <person name="Ma J."/>
        </authorList>
    </citation>
    <scope>NUCLEOTIDE SEQUENCE [LARGE SCALE GENOMIC DNA]</scope>
    <source>
        <strain evidence="4">JCM 4524</strain>
    </source>
</reference>
<keyword evidence="4" id="KW-1185">Reference proteome</keyword>
<keyword evidence="2" id="KW-0479">Metal-binding</keyword>
<dbReference type="InterPro" id="IPR036396">
    <property type="entry name" value="Cyt_P450_sf"/>
</dbReference>
<dbReference type="InterPro" id="IPR017972">
    <property type="entry name" value="Cyt_P450_CS"/>
</dbReference>